<organism evidence="2 3">
    <name type="scientific">Coemansia biformis</name>
    <dbReference type="NCBI Taxonomy" id="1286918"/>
    <lineage>
        <taxon>Eukaryota</taxon>
        <taxon>Fungi</taxon>
        <taxon>Fungi incertae sedis</taxon>
        <taxon>Zoopagomycota</taxon>
        <taxon>Kickxellomycotina</taxon>
        <taxon>Kickxellomycetes</taxon>
        <taxon>Kickxellales</taxon>
        <taxon>Kickxellaceae</taxon>
        <taxon>Coemansia</taxon>
    </lineage>
</organism>
<evidence type="ECO:0000313" key="3">
    <source>
        <dbReference type="Proteomes" id="UP001143981"/>
    </source>
</evidence>
<dbReference type="PANTHER" id="PTHR46430">
    <property type="entry name" value="PROTEIN SKT5-RELATED"/>
    <property type="match status" value="1"/>
</dbReference>
<dbReference type="Proteomes" id="UP001143981">
    <property type="component" value="Unassembled WGS sequence"/>
</dbReference>
<dbReference type="AlphaFoldDB" id="A0A9W7Y937"/>
<dbReference type="EMBL" id="JANBOI010000891">
    <property type="protein sequence ID" value="KAJ1728128.1"/>
    <property type="molecule type" value="Genomic_DNA"/>
</dbReference>
<comment type="caution">
    <text evidence="2">The sequence shown here is derived from an EMBL/GenBank/DDBJ whole genome shotgun (WGS) entry which is preliminary data.</text>
</comment>
<keyword evidence="3" id="KW-1185">Reference proteome</keyword>
<dbReference type="InterPro" id="IPR006597">
    <property type="entry name" value="Sel1-like"/>
</dbReference>
<dbReference type="Gene3D" id="1.25.40.10">
    <property type="entry name" value="Tetratricopeptide repeat domain"/>
    <property type="match status" value="1"/>
</dbReference>
<evidence type="ECO:0000256" key="1">
    <source>
        <dbReference type="ARBA" id="ARBA00022737"/>
    </source>
</evidence>
<name>A0A9W7Y937_9FUNG</name>
<evidence type="ECO:0008006" key="4">
    <source>
        <dbReference type="Google" id="ProtNLM"/>
    </source>
</evidence>
<accession>A0A9W7Y937</accession>
<dbReference type="InterPro" id="IPR051726">
    <property type="entry name" value="Chitin_Synth_Reg"/>
</dbReference>
<dbReference type="Pfam" id="PF08238">
    <property type="entry name" value="Sel1"/>
    <property type="match status" value="3"/>
</dbReference>
<proteinExistence type="predicted"/>
<dbReference type="InterPro" id="IPR011990">
    <property type="entry name" value="TPR-like_helical_dom_sf"/>
</dbReference>
<dbReference type="SMART" id="SM00671">
    <property type="entry name" value="SEL1"/>
    <property type="match status" value="3"/>
</dbReference>
<reference evidence="2" key="1">
    <citation type="submission" date="2022-07" db="EMBL/GenBank/DDBJ databases">
        <title>Phylogenomic reconstructions and comparative analyses of Kickxellomycotina fungi.</title>
        <authorList>
            <person name="Reynolds N.K."/>
            <person name="Stajich J.E."/>
            <person name="Barry K."/>
            <person name="Grigoriev I.V."/>
            <person name="Crous P."/>
            <person name="Smith M.E."/>
        </authorList>
    </citation>
    <scope>NUCLEOTIDE SEQUENCE</scope>
    <source>
        <strain evidence="2">BCRC 34381</strain>
    </source>
</reference>
<gene>
    <name evidence="2" type="ORF">LPJ61_004203</name>
</gene>
<dbReference type="PANTHER" id="PTHR46430:SF2">
    <property type="entry name" value="CHITIN SYNTHASE REGULATORY FACTOR 4"/>
    <property type="match status" value="1"/>
</dbReference>
<sequence length="361" mass="39817">MSFQTINLSSVSTRYGGLADTLAAHGAQAAKAVAGWWEIPHYSTWDLGNKFACSQSTLVGRRSHDIAEKRGGIATAIPTLHSIQSTVVEESSARVSFTQHDADESVPRATASNDFGLELGAEMGRAHRMHTLLNNPALIEQYHQTAKLTDDPEVQFEFARQLLLCGSPEMASDQTLLMRDAPECRLVREGVFWMLRLANKRRHRDACFLAGRWFELGKYGCRVSLRKAIKFYALAAKAGHTAAQSHLGGAYEAMHKPRKARECFEQASRRGYSLATYRLGMAYLCGTLGVTADFSMACSFLREALFHSSHPVADAGYHLAVALIQLPSFDRGSISEPHIYLKRAWMLGHADAGALLGDIMR</sequence>
<protein>
    <recommendedName>
        <fullName evidence="4">HCP-like protein</fullName>
    </recommendedName>
</protein>
<keyword evidence="1" id="KW-0677">Repeat</keyword>
<dbReference type="SUPFAM" id="SSF81901">
    <property type="entry name" value="HCP-like"/>
    <property type="match status" value="1"/>
</dbReference>
<dbReference type="OrthoDB" id="272077at2759"/>
<evidence type="ECO:0000313" key="2">
    <source>
        <dbReference type="EMBL" id="KAJ1728128.1"/>
    </source>
</evidence>